<dbReference type="RefSeq" id="WP_255900740.1">
    <property type="nucleotide sequence ID" value="NZ_JAFMZO010000002.1"/>
</dbReference>
<dbReference type="EMBL" id="JBHUHZ010000002">
    <property type="protein sequence ID" value="MFD2163520.1"/>
    <property type="molecule type" value="Genomic_DNA"/>
</dbReference>
<proteinExistence type="predicted"/>
<evidence type="ECO:0000313" key="2">
    <source>
        <dbReference type="Proteomes" id="UP001597387"/>
    </source>
</evidence>
<name>A0ABW4ZNK4_9SPHI</name>
<keyword evidence="2" id="KW-1185">Reference proteome</keyword>
<comment type="caution">
    <text evidence="1">The sequence shown here is derived from an EMBL/GenBank/DDBJ whole genome shotgun (WGS) entry which is preliminary data.</text>
</comment>
<organism evidence="1 2">
    <name type="scientific">Paradesertivirga mongoliensis</name>
    <dbReference type="NCBI Taxonomy" id="2100740"/>
    <lineage>
        <taxon>Bacteria</taxon>
        <taxon>Pseudomonadati</taxon>
        <taxon>Bacteroidota</taxon>
        <taxon>Sphingobacteriia</taxon>
        <taxon>Sphingobacteriales</taxon>
        <taxon>Sphingobacteriaceae</taxon>
        <taxon>Paradesertivirga</taxon>
    </lineage>
</organism>
<reference evidence="2" key="1">
    <citation type="journal article" date="2019" name="Int. J. Syst. Evol. Microbiol.">
        <title>The Global Catalogue of Microorganisms (GCM) 10K type strain sequencing project: providing services to taxonomists for standard genome sequencing and annotation.</title>
        <authorList>
            <consortium name="The Broad Institute Genomics Platform"/>
            <consortium name="The Broad Institute Genome Sequencing Center for Infectious Disease"/>
            <person name="Wu L."/>
            <person name="Ma J."/>
        </authorList>
    </citation>
    <scope>NUCLEOTIDE SEQUENCE [LARGE SCALE GENOMIC DNA]</scope>
    <source>
        <strain evidence="2">KCTC 42217</strain>
    </source>
</reference>
<gene>
    <name evidence="1" type="ORF">ACFSJU_14015</name>
</gene>
<dbReference type="Proteomes" id="UP001597387">
    <property type="component" value="Unassembled WGS sequence"/>
</dbReference>
<protein>
    <submittedName>
        <fullName evidence="1">Uncharacterized protein</fullName>
    </submittedName>
</protein>
<accession>A0ABW4ZNK4</accession>
<sequence length="106" mass="12460">MIQQNKGKISIRHGKKNGEQLVWSDIIGEKEYLYPGEAREALEEVTWDTAEQICNQKLNDSYALLFELSAKKDDDWEKLDERLLLYFIEEEQESINQAKARIERPS</sequence>
<evidence type="ECO:0000313" key="1">
    <source>
        <dbReference type="EMBL" id="MFD2163520.1"/>
    </source>
</evidence>